<reference evidence="1 2" key="1">
    <citation type="submission" date="2021-08" db="EMBL/GenBank/DDBJ databases">
        <title>Complete genome sequence of Leptospira kobayashii strain E30.</title>
        <authorList>
            <person name="Nakao R."/>
            <person name="Nakamura S."/>
            <person name="Masuzawa T."/>
            <person name="Koizumi N."/>
        </authorList>
    </citation>
    <scope>NUCLEOTIDE SEQUENCE [LARGE SCALE GENOMIC DNA]</scope>
    <source>
        <strain evidence="1 2">E30</strain>
    </source>
</reference>
<dbReference type="SUPFAM" id="SSF47336">
    <property type="entry name" value="ACP-like"/>
    <property type="match status" value="1"/>
</dbReference>
<protein>
    <recommendedName>
        <fullName evidence="3">Lipoprotein</fullName>
    </recommendedName>
</protein>
<evidence type="ECO:0000313" key="2">
    <source>
        <dbReference type="Proteomes" id="UP000245263"/>
    </source>
</evidence>
<accession>A0ABM7UNY1</accession>
<name>A0ABM7UNY1_9LEPT</name>
<evidence type="ECO:0008006" key="3">
    <source>
        <dbReference type="Google" id="ProtNLM"/>
    </source>
</evidence>
<dbReference type="RefSeq" id="WP_109022320.1">
    <property type="nucleotide sequence ID" value="NZ_AP025029.1"/>
</dbReference>
<keyword evidence="2" id="KW-1185">Reference proteome</keyword>
<gene>
    <name evidence="1" type="ORF">LPTSP3_g38030</name>
</gene>
<dbReference type="InterPro" id="IPR036736">
    <property type="entry name" value="ACP-like_sf"/>
</dbReference>
<evidence type="ECO:0000313" key="1">
    <source>
        <dbReference type="EMBL" id="BDA80873.1"/>
    </source>
</evidence>
<sequence>MGYKKLLYSFLLIALCVGTATPIISSYESDRNTTGKISVYTAQSNNACSSSSGTASPEVRAQIAIFIIEDISQGVISEGEISAEANLINDLGLTEQQVLDLIALCNNYWGINIPTDCFYYILTMHNFWRLVAFKI</sequence>
<dbReference type="EMBL" id="AP025029">
    <property type="protein sequence ID" value="BDA80873.1"/>
    <property type="molecule type" value="Genomic_DNA"/>
</dbReference>
<proteinExistence type="predicted"/>
<dbReference type="Gene3D" id="1.10.1200.10">
    <property type="entry name" value="ACP-like"/>
    <property type="match status" value="1"/>
</dbReference>
<dbReference type="Proteomes" id="UP000245263">
    <property type="component" value="Chromosome 2"/>
</dbReference>
<organism evidence="1 2">
    <name type="scientific">Leptospira kobayashii</name>
    <dbReference type="NCBI Taxonomy" id="1917830"/>
    <lineage>
        <taxon>Bacteria</taxon>
        <taxon>Pseudomonadati</taxon>
        <taxon>Spirochaetota</taxon>
        <taxon>Spirochaetia</taxon>
        <taxon>Leptospirales</taxon>
        <taxon>Leptospiraceae</taxon>
        <taxon>Leptospira</taxon>
    </lineage>
</organism>